<evidence type="ECO:0000313" key="2">
    <source>
        <dbReference type="Proteomes" id="UP001556617"/>
    </source>
</evidence>
<sequence length="114" mass="13571">MTDYQIQITEIAQQEIFDIGHYINKQYQSPTARKTITAILNGTKRLNYSSASYSFIRDRFETDQLDNDYQYFMPYKQYLAIFYIDRSENTVYVTHVLTKGQNVMNLFPENQDPK</sequence>
<protein>
    <recommendedName>
        <fullName evidence="3">Type II toxin-antitoxin system RelE/ParE family toxin</fullName>
    </recommendedName>
</protein>
<organism evidence="1 2">
    <name type="scientific">Leuconostoc aquikimchii</name>
    <dbReference type="NCBI Taxonomy" id="3236804"/>
    <lineage>
        <taxon>Bacteria</taxon>
        <taxon>Bacillati</taxon>
        <taxon>Bacillota</taxon>
        <taxon>Bacilli</taxon>
        <taxon>Lactobacillales</taxon>
        <taxon>Lactobacillaceae</taxon>
        <taxon>Leuconostoc</taxon>
    </lineage>
</organism>
<reference evidence="1 2" key="1">
    <citation type="submission" date="2024-07" db="EMBL/GenBank/DDBJ databases">
        <authorList>
            <person name="Yun M."/>
        </authorList>
    </citation>
    <scope>NUCLEOTIDE SEQUENCE [LARGE SCALE GENOMIC DNA]</scope>
    <source>
        <strain evidence="1 2">MS01</strain>
    </source>
</reference>
<dbReference type="Proteomes" id="UP001556617">
    <property type="component" value="Unassembled WGS sequence"/>
</dbReference>
<name>A0ABV3S6F9_9LACO</name>
<evidence type="ECO:0008006" key="3">
    <source>
        <dbReference type="Google" id="ProtNLM"/>
    </source>
</evidence>
<dbReference type="EMBL" id="JBFPER010000001">
    <property type="protein sequence ID" value="MEX0381276.1"/>
    <property type="molecule type" value="Genomic_DNA"/>
</dbReference>
<evidence type="ECO:0000313" key="1">
    <source>
        <dbReference type="EMBL" id="MEX0381276.1"/>
    </source>
</evidence>
<dbReference type="RefSeq" id="WP_367974933.1">
    <property type="nucleotide sequence ID" value="NZ_JBFPEQ010000001.1"/>
</dbReference>
<gene>
    <name evidence="1" type="ORF">AB3K24_07915</name>
</gene>
<keyword evidence="2" id="KW-1185">Reference proteome</keyword>
<dbReference type="Gene3D" id="3.30.2310.20">
    <property type="entry name" value="RelE-like"/>
    <property type="match status" value="1"/>
</dbReference>
<dbReference type="InterPro" id="IPR035093">
    <property type="entry name" value="RelE/ParE_toxin_dom_sf"/>
</dbReference>
<comment type="caution">
    <text evidence="1">The sequence shown here is derived from an EMBL/GenBank/DDBJ whole genome shotgun (WGS) entry which is preliminary data.</text>
</comment>
<accession>A0ABV3S6F9</accession>
<proteinExistence type="predicted"/>